<dbReference type="InterPro" id="IPR036691">
    <property type="entry name" value="Endo/exonu/phosph_ase_sf"/>
</dbReference>
<feature type="compositionally biased region" description="Low complexity" evidence="1">
    <location>
        <begin position="681"/>
        <end position="693"/>
    </location>
</feature>
<feature type="compositionally biased region" description="Pro residues" evidence="1">
    <location>
        <begin position="782"/>
        <end position="791"/>
    </location>
</feature>
<dbReference type="GO" id="GO:0036286">
    <property type="term" value="C:eisosome filament"/>
    <property type="evidence" value="ECO:0007669"/>
    <property type="project" value="TreeGrafter"/>
</dbReference>
<dbReference type="Proteomes" id="UP000321518">
    <property type="component" value="Unassembled WGS sequence"/>
</dbReference>
<name>A0A511K8A0_RHOTO</name>
<feature type="region of interest" description="Disordered" evidence="1">
    <location>
        <begin position="396"/>
        <end position="574"/>
    </location>
</feature>
<protein>
    <submittedName>
        <fullName evidence="2">Uncharacterized protein</fullName>
    </submittedName>
</protein>
<dbReference type="GO" id="GO:0070941">
    <property type="term" value="P:eisosome assembly"/>
    <property type="evidence" value="ECO:0007669"/>
    <property type="project" value="TreeGrafter"/>
</dbReference>
<dbReference type="AlphaFoldDB" id="A0A511K8A0"/>
<dbReference type="InterPro" id="IPR028245">
    <property type="entry name" value="PIL1/LSP1"/>
</dbReference>
<gene>
    <name evidence="2" type="ORF">Rt10032_c01g0596</name>
</gene>
<feature type="compositionally biased region" description="Low complexity" evidence="1">
    <location>
        <begin position="1102"/>
        <end position="1119"/>
    </location>
</feature>
<dbReference type="Gene3D" id="3.60.10.10">
    <property type="entry name" value="Endonuclease/exonuclease/phosphatase"/>
    <property type="match status" value="1"/>
</dbReference>
<evidence type="ECO:0000313" key="3">
    <source>
        <dbReference type="Proteomes" id="UP000321518"/>
    </source>
</evidence>
<dbReference type="OrthoDB" id="3358861at2759"/>
<feature type="compositionally biased region" description="Polar residues" evidence="1">
    <location>
        <begin position="830"/>
        <end position="840"/>
    </location>
</feature>
<dbReference type="Gene3D" id="1.20.1270.60">
    <property type="entry name" value="Arfaptin homology (AH) domain/BAR domain"/>
    <property type="match status" value="1"/>
</dbReference>
<feature type="compositionally biased region" description="Basic and acidic residues" evidence="1">
    <location>
        <begin position="591"/>
        <end position="602"/>
    </location>
</feature>
<feature type="compositionally biased region" description="Low complexity" evidence="1">
    <location>
        <begin position="441"/>
        <end position="458"/>
    </location>
</feature>
<feature type="compositionally biased region" description="Basic residues" evidence="1">
    <location>
        <begin position="45"/>
        <end position="54"/>
    </location>
</feature>
<feature type="compositionally biased region" description="Polar residues" evidence="1">
    <location>
        <begin position="747"/>
        <end position="772"/>
    </location>
</feature>
<sequence>MRVLLGDFNASNGAEFDALTSDSSLALVDAFDLLPSRLSSNFLSKKGKEHSRAHRHEEQGDQGDSSTCPPTFGHLYPWIRPPSTLKTRTPKPRKVRRIDRVYISSTSGVRLHRYEHRGGDPLEGETDECGKDGRAFASDHEAVVVEFYSRIPREPTINALSPSSDSPPLLISPYPIPLDPTPHHRKMPSLHDTRLLSNLLKTEKDSAQAFKQYTLAAQSASAALSAWSVADSTGTGDLMDAAIRISQLLSTITDSQRLYLTSLTTYRSSLKDVLAREQALRTVVRDREILVNRLIKIGNKKPKDGAEREHEAKVEDAQRELQACETFLQEEELALAHAKRRSFREALNARMQVMNALAHVMDDCSIEAVGILSSLQGDDLADGDAEHGLRREYDLGSDAGDSIAPSQSASQAMSRASSSSSLSSLNLQQASPIPHDLQIDPSSRARSASPSRAAAIPLPASPVPRAKSPARPVSTLPAPVMPAVPSAPPPVSSQVYTERQPGLPTFEIPKAPNLLRRPDESSSDEEVDAYDGSRPNQRSSHYPIDRPGFARHTTLRRKAASDTSSIRGGGRKRKGSFLGGLASLFRRNKKSDKDSMSVRDFDTGGDYAGARSRLAHSAGGAPDARNDAVMRSVMNAGRVPARRRAGGAEADSSDDDVPRNLTKHVNDPKARIKALSDVGRPSSPAMPVSVSVSRPKLQRKGTSASTVRPMSVAGMPGHDAAPRRKKTGSTTDGGGGKKVKKAASDIGVTSSGWKSTGPSASLQVPKAPTTNGIADLATGVSLPPPPAPINFPSPAFAPRQSSGTPAAPAETGSLKRKKTKKVSPAAVPSGSVTPTQANHVSSKHHPDTVILSAEALGIPTSGAISQPQGLGRSNTTSTQATTIKRKKKKSVAAPAAAENGTQQQQKALPTADQLAATLPHAVFGSSALNAHLPRPDEDSNAYQQTKQRPVSSATITSASAQSTTSPAPANKPVISLAAQEKRSKRLSALHGDANWVQHPLAAAPRPRGRTDVHEGEESLLSVVDRAEGAEAVQPSRTYGALAPQVGKAVASVPTATADGGLSLPTLETPDRSTSSTRQLSKRKSVRLAETSDDAPPPNKLGSSTLSPSSSIRSATSAPRPGILIQRDPSPAPGALAASLSSPIPSSTSSTSSPPQPNWPTRASIRAAMAGSSDEEGSEGEGMKAYRQARKMLGRGTREMESALKGPTREEKGKARAE</sequence>
<proteinExistence type="predicted"/>
<accession>A0A511K8A0</accession>
<comment type="caution">
    <text evidence="2">The sequence shown here is derived from an EMBL/GenBank/DDBJ whole genome shotgun (WGS) entry which is preliminary data.</text>
</comment>
<dbReference type="PANTHER" id="PTHR31962:SF1">
    <property type="entry name" value="SPHINGOLIPID LONG CHAIN BASE-RESPONSIVE PROTEIN PIL1"/>
    <property type="match status" value="1"/>
</dbReference>
<dbReference type="Pfam" id="PF13805">
    <property type="entry name" value="Pil1"/>
    <property type="match status" value="1"/>
</dbReference>
<feature type="compositionally biased region" description="Low complexity" evidence="1">
    <location>
        <begin position="402"/>
        <end position="431"/>
    </location>
</feature>
<feature type="compositionally biased region" description="Low complexity" evidence="1">
    <location>
        <begin position="951"/>
        <end position="968"/>
    </location>
</feature>
<dbReference type="GO" id="GO:0006897">
    <property type="term" value="P:endocytosis"/>
    <property type="evidence" value="ECO:0007669"/>
    <property type="project" value="TreeGrafter"/>
</dbReference>
<evidence type="ECO:0000256" key="1">
    <source>
        <dbReference type="SAM" id="MobiDB-lite"/>
    </source>
</evidence>
<feature type="region of interest" description="Disordered" evidence="1">
    <location>
        <begin position="928"/>
        <end position="972"/>
    </location>
</feature>
<feature type="compositionally biased region" description="Polar residues" evidence="1">
    <location>
        <begin position="940"/>
        <end position="950"/>
    </location>
</feature>
<feature type="compositionally biased region" description="Low complexity" evidence="1">
    <location>
        <begin position="1132"/>
        <end position="1152"/>
    </location>
</feature>
<feature type="region of interest" description="Disordered" evidence="1">
    <location>
        <begin position="1055"/>
        <end position="1217"/>
    </location>
</feature>
<dbReference type="InterPro" id="IPR027267">
    <property type="entry name" value="AH/BAR_dom_sf"/>
</dbReference>
<dbReference type="EMBL" id="BJWK01000001">
    <property type="protein sequence ID" value="GEM06579.1"/>
    <property type="molecule type" value="Genomic_DNA"/>
</dbReference>
<dbReference type="GO" id="GO:0008289">
    <property type="term" value="F:lipid binding"/>
    <property type="evidence" value="ECO:0007669"/>
    <property type="project" value="TreeGrafter"/>
</dbReference>
<feature type="region of interest" description="Disordered" evidence="1">
    <location>
        <begin position="44"/>
        <end position="68"/>
    </location>
</feature>
<dbReference type="PANTHER" id="PTHR31962">
    <property type="entry name" value="SPHINGOLIPID LONG CHAIN BASE-RESPONSIVE PROTEIN PIL1"/>
    <property type="match status" value="1"/>
</dbReference>
<feature type="region of interest" description="Disordered" evidence="1">
    <location>
        <begin position="589"/>
        <end position="913"/>
    </location>
</feature>
<feature type="compositionally biased region" description="Pro residues" evidence="1">
    <location>
        <begin position="479"/>
        <end position="491"/>
    </location>
</feature>
<feature type="compositionally biased region" description="Basic and acidic residues" evidence="1">
    <location>
        <begin position="1195"/>
        <end position="1217"/>
    </location>
</feature>
<feature type="compositionally biased region" description="Polar residues" evidence="1">
    <location>
        <begin position="862"/>
        <end position="882"/>
    </location>
</feature>
<reference evidence="2 3" key="1">
    <citation type="submission" date="2019-07" db="EMBL/GenBank/DDBJ databases">
        <title>Rhodotorula toruloides NBRC10032 genome sequencing.</title>
        <authorList>
            <person name="Shida Y."/>
            <person name="Takaku H."/>
            <person name="Ogasawara W."/>
            <person name="Mori K."/>
        </authorList>
    </citation>
    <scope>NUCLEOTIDE SEQUENCE [LARGE SCALE GENOMIC DNA]</scope>
    <source>
        <strain evidence="2 3">NBRC10032</strain>
    </source>
</reference>
<dbReference type="GO" id="GO:0005886">
    <property type="term" value="C:plasma membrane"/>
    <property type="evidence" value="ECO:0007669"/>
    <property type="project" value="TreeGrafter"/>
</dbReference>
<evidence type="ECO:0000313" key="2">
    <source>
        <dbReference type="EMBL" id="GEM06579.1"/>
    </source>
</evidence>
<organism evidence="2 3">
    <name type="scientific">Rhodotorula toruloides</name>
    <name type="common">Yeast</name>
    <name type="synonym">Rhodosporidium toruloides</name>
    <dbReference type="NCBI Taxonomy" id="5286"/>
    <lineage>
        <taxon>Eukaryota</taxon>
        <taxon>Fungi</taxon>
        <taxon>Dikarya</taxon>
        <taxon>Basidiomycota</taxon>
        <taxon>Pucciniomycotina</taxon>
        <taxon>Microbotryomycetes</taxon>
        <taxon>Sporidiobolales</taxon>
        <taxon>Sporidiobolaceae</taxon>
        <taxon>Rhodotorula</taxon>
    </lineage>
</organism>